<dbReference type="GO" id="GO:0004467">
    <property type="term" value="F:long-chain fatty acid-CoA ligase activity"/>
    <property type="evidence" value="ECO:0007669"/>
    <property type="project" value="UniProtKB-EC"/>
</dbReference>
<feature type="domain" description="AMP-dependent synthetase/ligase" evidence="6">
    <location>
        <begin position="345"/>
        <end position="703"/>
    </location>
</feature>
<evidence type="ECO:0000256" key="3">
    <source>
        <dbReference type="ARBA" id="ARBA00022832"/>
    </source>
</evidence>
<sequence>MQEYKSKFENLLLASKVPIPVTSTENITVHNEQGLLINKEEIDNWSGPIPLNDYPVNEDTSPIFIRKLNSELVDLNQDISVRYLKPPTPEPQEIIIREEPAVQIPPAPPLIIRQYGVRPKTPEPIIIRERPPEPPKDLEPKIITVPGKKVILPRKVIVEKLPDLPDKPPDIIIEKWLPYPDRKRRIIYEKVSGNQNDEDCKNVLVEWTNPLVKIEPIVQDMGVFITDPYDYIQKYEFNDLKKIDDFGDYEMSDYSDDLGRLKSLGLDKIVSPGLMYRKNIQFKSSISEFSPNSIRKFKGSLNTTSRSSYFEEYGLTVCELFQNSVEIYGNNNFLAVRDQNDEQILKWLSYSDVKKEIIDLGSGLIFLGLEPHQESKLGIYLSNVPESTIFDLTCSLFSFINVPIKNNFSITQISHILKETEMKVIVCDNSDKSIDLMQVSSNLKLIIILDNKIAKHAFEKAQKLNIHLISYNKLKEIGKKFSQNFVPPLPGDIHSIVYKTEDSELPKGVVLTHSNIVSAVRLLQRILRERKVSLKNGQEVYASNLAASNVLERVIQTLILHVGGSIIMIKGDEKKFNDEWLKINPTVISLKESQIDRIYNDQNDSNFIFGQHSQLLIVENFVHDPKILQFFKKNSNCKIIEINGEPETCGISNIRCKGNNLEIKKMCSSYRLNNLMENSYGIVTQNQKAEILVKGGNIFEEYYHDYEETKKSFDDNGFYRTGDIGYIDQSGKVKLLDKYSNITKTRSGELISINRLESFYLSCDIISQIYICYSEVKDCLVAIVGPNENSIFLLATKHGLEYDMNRLCKNQMFKEIIFNELKVVFGDFKLKKYEMIKDIYLHPEKFTSKNNLLTFDMKLNRNEIHNRFKYQIDEMVSKL</sequence>
<gene>
    <name evidence="7" type="ORF">OXX778_LOCUS2640</name>
</gene>
<organism evidence="7 8">
    <name type="scientific">Brachionus calyciflorus</name>
    <dbReference type="NCBI Taxonomy" id="104777"/>
    <lineage>
        <taxon>Eukaryota</taxon>
        <taxon>Metazoa</taxon>
        <taxon>Spiralia</taxon>
        <taxon>Gnathifera</taxon>
        <taxon>Rotifera</taxon>
        <taxon>Eurotatoria</taxon>
        <taxon>Monogononta</taxon>
        <taxon>Pseudotrocha</taxon>
        <taxon>Ploima</taxon>
        <taxon>Brachionidae</taxon>
        <taxon>Brachionus</taxon>
    </lineage>
</organism>
<dbReference type="Gene3D" id="3.40.50.12780">
    <property type="entry name" value="N-terminal domain of ligase-like"/>
    <property type="match status" value="1"/>
</dbReference>
<dbReference type="PANTHER" id="PTHR43272">
    <property type="entry name" value="LONG-CHAIN-FATTY-ACID--COA LIGASE"/>
    <property type="match status" value="1"/>
</dbReference>
<dbReference type="GO" id="GO:0005524">
    <property type="term" value="F:ATP binding"/>
    <property type="evidence" value="ECO:0007669"/>
    <property type="project" value="UniProtKB-KW"/>
</dbReference>
<dbReference type="PANTHER" id="PTHR43272:SF33">
    <property type="entry name" value="AMP-BINDING DOMAIN-CONTAINING PROTEIN-RELATED"/>
    <property type="match status" value="1"/>
</dbReference>
<dbReference type="Proteomes" id="UP000663879">
    <property type="component" value="Unassembled WGS sequence"/>
</dbReference>
<comment type="caution">
    <text evidence="7">The sequence shown here is derived from an EMBL/GenBank/DDBJ whole genome shotgun (WGS) entry which is preliminary data.</text>
</comment>
<evidence type="ECO:0000256" key="2">
    <source>
        <dbReference type="ARBA" id="ARBA00022741"/>
    </source>
</evidence>
<evidence type="ECO:0000313" key="7">
    <source>
        <dbReference type="EMBL" id="CAF0727888.1"/>
    </source>
</evidence>
<evidence type="ECO:0000259" key="6">
    <source>
        <dbReference type="Pfam" id="PF00501"/>
    </source>
</evidence>
<evidence type="ECO:0000256" key="4">
    <source>
        <dbReference type="ARBA" id="ARBA00022840"/>
    </source>
</evidence>
<accession>A0A813MT98</accession>
<dbReference type="AlphaFoldDB" id="A0A813MT98"/>
<dbReference type="EMBL" id="CAJNOC010000212">
    <property type="protein sequence ID" value="CAF0727888.1"/>
    <property type="molecule type" value="Genomic_DNA"/>
</dbReference>
<dbReference type="GO" id="GO:0005783">
    <property type="term" value="C:endoplasmic reticulum"/>
    <property type="evidence" value="ECO:0007669"/>
    <property type="project" value="TreeGrafter"/>
</dbReference>
<reference evidence="7" key="1">
    <citation type="submission" date="2021-02" db="EMBL/GenBank/DDBJ databases">
        <authorList>
            <person name="Nowell W R."/>
        </authorList>
    </citation>
    <scope>NUCLEOTIDE SEQUENCE</scope>
    <source>
        <strain evidence="7">Ploen Becks lab</strain>
    </source>
</reference>
<dbReference type="GO" id="GO:0016020">
    <property type="term" value="C:membrane"/>
    <property type="evidence" value="ECO:0007669"/>
    <property type="project" value="TreeGrafter"/>
</dbReference>
<name>A0A813MT98_9BILA</name>
<keyword evidence="3" id="KW-0443">Lipid metabolism</keyword>
<evidence type="ECO:0000256" key="1">
    <source>
        <dbReference type="ARBA" id="ARBA00022598"/>
    </source>
</evidence>
<keyword evidence="1" id="KW-0436">Ligase</keyword>
<dbReference type="Pfam" id="PF00501">
    <property type="entry name" value="AMP-binding"/>
    <property type="match status" value="1"/>
</dbReference>
<dbReference type="InterPro" id="IPR042099">
    <property type="entry name" value="ANL_N_sf"/>
</dbReference>
<keyword evidence="2" id="KW-0547">Nucleotide-binding</keyword>
<keyword evidence="3" id="KW-0276">Fatty acid metabolism</keyword>
<keyword evidence="8" id="KW-1185">Reference proteome</keyword>
<evidence type="ECO:0000256" key="5">
    <source>
        <dbReference type="ARBA" id="ARBA00026121"/>
    </source>
</evidence>
<dbReference type="OrthoDB" id="1700726at2759"/>
<dbReference type="SUPFAM" id="SSF56801">
    <property type="entry name" value="Acetyl-CoA synthetase-like"/>
    <property type="match status" value="1"/>
</dbReference>
<dbReference type="InterPro" id="IPR000873">
    <property type="entry name" value="AMP-dep_synth/lig_dom"/>
</dbReference>
<proteinExistence type="predicted"/>
<protein>
    <recommendedName>
        <fullName evidence="5">long-chain-fatty-acid--CoA ligase</fullName>
        <ecNumber evidence="5">6.2.1.3</ecNumber>
    </recommendedName>
</protein>
<keyword evidence="4" id="KW-0067">ATP-binding</keyword>
<evidence type="ECO:0000313" key="8">
    <source>
        <dbReference type="Proteomes" id="UP000663879"/>
    </source>
</evidence>
<dbReference type="EC" id="6.2.1.3" evidence="5"/>